<dbReference type="Proteomes" id="UP000824189">
    <property type="component" value="Unassembled WGS sequence"/>
</dbReference>
<dbReference type="InterPro" id="IPR038287">
    <property type="entry name" value="Cse2_sf"/>
</dbReference>
<comment type="caution">
    <text evidence="1">The sequence shown here is derived from an EMBL/GenBank/DDBJ whole genome shotgun (WGS) entry which is preliminary data.</text>
</comment>
<evidence type="ECO:0000313" key="2">
    <source>
        <dbReference type="Proteomes" id="UP000824189"/>
    </source>
</evidence>
<dbReference type="EMBL" id="DXFZ01000065">
    <property type="protein sequence ID" value="HIW95919.1"/>
    <property type="molecule type" value="Genomic_DNA"/>
</dbReference>
<name>A0A9D1RY77_9CORY</name>
<organism evidence="1 2">
    <name type="scientific">Candidatus Corynebacterium gallistercoris</name>
    <dbReference type="NCBI Taxonomy" id="2838530"/>
    <lineage>
        <taxon>Bacteria</taxon>
        <taxon>Bacillati</taxon>
        <taxon>Actinomycetota</taxon>
        <taxon>Actinomycetes</taxon>
        <taxon>Mycobacteriales</taxon>
        <taxon>Corynebacteriaceae</taxon>
        <taxon>Corynebacterium</taxon>
    </lineage>
</organism>
<reference evidence="1" key="2">
    <citation type="submission" date="2021-04" db="EMBL/GenBank/DDBJ databases">
        <authorList>
            <person name="Gilroy R."/>
        </authorList>
    </citation>
    <scope>NUCLEOTIDE SEQUENCE</scope>
    <source>
        <strain evidence="1">4376</strain>
    </source>
</reference>
<dbReference type="CDD" id="cd09731">
    <property type="entry name" value="Cse2_I-E"/>
    <property type="match status" value="1"/>
</dbReference>
<protein>
    <submittedName>
        <fullName evidence="1">Type I-E CRISPR-associated protein Cse2/CasB</fullName>
    </submittedName>
</protein>
<gene>
    <name evidence="1" type="primary">casB</name>
    <name evidence="1" type="ORF">H9867_05470</name>
</gene>
<dbReference type="InterPro" id="IPR013382">
    <property type="entry name" value="CRISPR-assoc_prot_Cse2"/>
</dbReference>
<proteinExistence type="predicted"/>
<accession>A0A9D1RY77</accession>
<dbReference type="AlphaFoldDB" id="A0A9D1RY77"/>
<sequence>MTETTQVEQLDKLPPSLKASVGITADRLQKDYLQRGSTPAGAEARRCLAELRKFAARRVQDSPLALENVLMMLTPSLSDGELGRGEELSRSERAAFHAMSLFGVHMQSANKPMHSTENSFAFACGQLFARSSSKSIKPRFDAMQAAGDEESRIVHLRSLVSLLRAQQLSFDYGRFAQDLRSLSNPSRKNGVLMRWGRDFARGAQNRASTAAENS</sequence>
<reference evidence="1" key="1">
    <citation type="journal article" date="2021" name="PeerJ">
        <title>Extensive microbial diversity within the chicken gut microbiome revealed by metagenomics and culture.</title>
        <authorList>
            <person name="Gilroy R."/>
            <person name="Ravi A."/>
            <person name="Getino M."/>
            <person name="Pursley I."/>
            <person name="Horton D.L."/>
            <person name="Alikhan N.F."/>
            <person name="Baker D."/>
            <person name="Gharbi K."/>
            <person name="Hall N."/>
            <person name="Watson M."/>
            <person name="Adriaenssens E.M."/>
            <person name="Foster-Nyarko E."/>
            <person name="Jarju S."/>
            <person name="Secka A."/>
            <person name="Antonio M."/>
            <person name="Oren A."/>
            <person name="Chaudhuri R.R."/>
            <person name="La Ragione R."/>
            <person name="Hildebrand F."/>
            <person name="Pallen M.J."/>
        </authorList>
    </citation>
    <scope>NUCLEOTIDE SEQUENCE</scope>
    <source>
        <strain evidence="1">4376</strain>
    </source>
</reference>
<dbReference type="Gene3D" id="1.10.520.40">
    <property type="entry name" value="CRISPR-associated protein Cse2"/>
    <property type="match status" value="1"/>
</dbReference>
<dbReference type="NCBIfam" id="TIGR02548">
    <property type="entry name" value="casB_cse2"/>
    <property type="match status" value="1"/>
</dbReference>
<dbReference type="Pfam" id="PF09485">
    <property type="entry name" value="CRISPR_Cse2"/>
    <property type="match status" value="1"/>
</dbReference>
<evidence type="ECO:0000313" key="1">
    <source>
        <dbReference type="EMBL" id="HIW95919.1"/>
    </source>
</evidence>